<evidence type="ECO:0000256" key="3">
    <source>
        <dbReference type="ARBA" id="ARBA00023002"/>
    </source>
</evidence>
<evidence type="ECO:0000259" key="6">
    <source>
        <dbReference type="Pfam" id="PF13462"/>
    </source>
</evidence>
<evidence type="ECO:0000256" key="1">
    <source>
        <dbReference type="ARBA" id="ARBA00005791"/>
    </source>
</evidence>
<feature type="domain" description="Thioredoxin-like fold" evidence="6">
    <location>
        <begin position="16"/>
        <end position="177"/>
    </location>
</feature>
<evidence type="ECO:0000256" key="5">
    <source>
        <dbReference type="ARBA" id="ARBA00023284"/>
    </source>
</evidence>
<accession>A0A1F7H2E7</accession>
<dbReference type="Proteomes" id="UP000177913">
    <property type="component" value="Unassembled WGS sequence"/>
</dbReference>
<keyword evidence="2" id="KW-0732">Signal</keyword>
<keyword evidence="3" id="KW-0560">Oxidoreductase</keyword>
<protein>
    <recommendedName>
        <fullName evidence="6">Thioredoxin-like fold domain-containing protein</fullName>
    </recommendedName>
</protein>
<dbReference type="Pfam" id="PF13462">
    <property type="entry name" value="Thioredoxin_4"/>
    <property type="match status" value="1"/>
</dbReference>
<keyword evidence="5" id="KW-0676">Redox-active center</keyword>
<dbReference type="SUPFAM" id="SSF52833">
    <property type="entry name" value="Thioredoxin-like"/>
    <property type="match status" value="1"/>
</dbReference>
<keyword evidence="4" id="KW-1015">Disulfide bond</keyword>
<sequence length="179" mass="20287">MINSTDHVTWATDSAKKNVLVEYSDFQCPACKSFYEFMKSEIEASGAANANIMKKVTFVYRHFPLAQHAYAEDAAYAAEAAAKQGKFFEFSAVLFDKQKEWSENKDAVKKFESYAKDLGLDMEKFKKDRDSKETKDKVNADLLSGQKAEVNSTPTFYLNGKKLGPINSFEEFLKPLQDL</sequence>
<dbReference type="EMBL" id="MFZO01000011">
    <property type="protein sequence ID" value="OGK25401.1"/>
    <property type="molecule type" value="Genomic_DNA"/>
</dbReference>
<dbReference type="InterPro" id="IPR012336">
    <property type="entry name" value="Thioredoxin-like_fold"/>
</dbReference>
<evidence type="ECO:0000256" key="2">
    <source>
        <dbReference type="ARBA" id="ARBA00022729"/>
    </source>
</evidence>
<organism evidence="7 8">
    <name type="scientific">Candidatus Roizmanbacteria bacterium RIFCSPHIGHO2_02_FULL_38_11</name>
    <dbReference type="NCBI Taxonomy" id="1802039"/>
    <lineage>
        <taxon>Bacteria</taxon>
        <taxon>Candidatus Roizmaniibacteriota</taxon>
    </lineage>
</organism>
<gene>
    <name evidence="7" type="ORF">A3C25_04595</name>
</gene>
<name>A0A1F7H2E7_9BACT</name>
<evidence type="ECO:0000313" key="7">
    <source>
        <dbReference type="EMBL" id="OGK25401.1"/>
    </source>
</evidence>
<comment type="caution">
    <text evidence="7">The sequence shown here is derived from an EMBL/GenBank/DDBJ whole genome shotgun (WGS) entry which is preliminary data.</text>
</comment>
<evidence type="ECO:0000256" key="4">
    <source>
        <dbReference type="ARBA" id="ARBA00023157"/>
    </source>
</evidence>
<reference evidence="7 8" key="1">
    <citation type="journal article" date="2016" name="Nat. Commun.">
        <title>Thousands of microbial genomes shed light on interconnected biogeochemical processes in an aquifer system.</title>
        <authorList>
            <person name="Anantharaman K."/>
            <person name="Brown C.T."/>
            <person name="Hug L.A."/>
            <person name="Sharon I."/>
            <person name="Castelle C.J."/>
            <person name="Probst A.J."/>
            <person name="Thomas B.C."/>
            <person name="Singh A."/>
            <person name="Wilkins M.J."/>
            <person name="Karaoz U."/>
            <person name="Brodie E.L."/>
            <person name="Williams K.H."/>
            <person name="Hubbard S.S."/>
            <person name="Banfield J.F."/>
        </authorList>
    </citation>
    <scope>NUCLEOTIDE SEQUENCE [LARGE SCALE GENOMIC DNA]</scope>
</reference>
<comment type="similarity">
    <text evidence="1">Belongs to the thioredoxin family. DsbA subfamily.</text>
</comment>
<dbReference type="AlphaFoldDB" id="A0A1F7H2E7"/>
<proteinExistence type="inferred from homology"/>
<dbReference type="PANTHER" id="PTHR13887">
    <property type="entry name" value="GLUTATHIONE S-TRANSFERASE KAPPA"/>
    <property type="match status" value="1"/>
</dbReference>
<evidence type="ECO:0000313" key="8">
    <source>
        <dbReference type="Proteomes" id="UP000177913"/>
    </source>
</evidence>
<dbReference type="Gene3D" id="3.40.30.10">
    <property type="entry name" value="Glutaredoxin"/>
    <property type="match status" value="1"/>
</dbReference>
<dbReference type="PANTHER" id="PTHR13887:SF14">
    <property type="entry name" value="DISULFIDE BOND FORMATION PROTEIN D"/>
    <property type="match status" value="1"/>
</dbReference>
<dbReference type="GO" id="GO:0016491">
    <property type="term" value="F:oxidoreductase activity"/>
    <property type="evidence" value="ECO:0007669"/>
    <property type="project" value="UniProtKB-KW"/>
</dbReference>
<dbReference type="InterPro" id="IPR036249">
    <property type="entry name" value="Thioredoxin-like_sf"/>
</dbReference>